<name>A0A1M4ZW30_9FLAO</name>
<gene>
    <name evidence="2" type="ORF">SAMN05444377_10548</name>
</gene>
<proteinExistence type="predicted"/>
<keyword evidence="1" id="KW-0812">Transmembrane</keyword>
<reference evidence="2 3" key="1">
    <citation type="submission" date="2016-11" db="EMBL/GenBank/DDBJ databases">
        <authorList>
            <person name="Jaros S."/>
            <person name="Januszkiewicz K."/>
            <person name="Wedrychowicz H."/>
        </authorList>
    </citation>
    <scope>NUCLEOTIDE SEQUENCE [LARGE SCALE GENOMIC DNA]</scope>
    <source>
        <strain evidence="2 3">DSM 25660</strain>
    </source>
</reference>
<evidence type="ECO:0000256" key="1">
    <source>
        <dbReference type="SAM" id="Phobius"/>
    </source>
</evidence>
<dbReference type="EMBL" id="FQVQ01000005">
    <property type="protein sequence ID" value="SHF22228.1"/>
    <property type="molecule type" value="Genomic_DNA"/>
</dbReference>
<keyword evidence="1" id="KW-0472">Membrane</keyword>
<sequence length="307" mass="35694">MNEMQHFQELKRRVLERYRQDYPYFQGDWKTFSSQDILNLIALLERECKETVSEKWIYTHLKPETNTKLPRKNMLHVLCRFVGVSGWDEFIFEPVTIGSTVVSKEETKRSKRGYLWGIGMGVLLLAVAYFLWPEKKVTKMPPIKLQNQYTQEAVDSSEVQVYDATQTVGAQPLTPQQFEEKVREKPLTVFVKSPFYKDTIVQIPPTSSVQSPPVVALQPDDYAMMVKAFLKADITDWQKRKTQLQQILSEDLEVMVMLKGGLGAEFYNKAQFVQKLTIPTPVLKRWEIVDIKNEPDGKLKVIRIKQE</sequence>
<dbReference type="Proteomes" id="UP000184147">
    <property type="component" value="Unassembled WGS sequence"/>
</dbReference>
<evidence type="ECO:0000313" key="3">
    <source>
        <dbReference type="Proteomes" id="UP000184147"/>
    </source>
</evidence>
<accession>A0A1M4ZW30</accession>
<protein>
    <submittedName>
        <fullName evidence="2">Uncharacterized protein</fullName>
    </submittedName>
</protein>
<dbReference type="STRING" id="1124188.SAMN05444377_10548"/>
<feature type="transmembrane region" description="Helical" evidence="1">
    <location>
        <begin position="113"/>
        <end position="132"/>
    </location>
</feature>
<organism evidence="2 3">
    <name type="scientific">Flavobacterium fontis</name>
    <dbReference type="NCBI Taxonomy" id="1124188"/>
    <lineage>
        <taxon>Bacteria</taxon>
        <taxon>Pseudomonadati</taxon>
        <taxon>Bacteroidota</taxon>
        <taxon>Flavobacteriia</taxon>
        <taxon>Flavobacteriales</taxon>
        <taxon>Flavobacteriaceae</taxon>
        <taxon>Flavobacterium</taxon>
    </lineage>
</organism>
<dbReference type="AlphaFoldDB" id="A0A1M4ZW30"/>
<keyword evidence="1" id="KW-1133">Transmembrane helix</keyword>
<keyword evidence="3" id="KW-1185">Reference proteome</keyword>
<evidence type="ECO:0000313" key="2">
    <source>
        <dbReference type="EMBL" id="SHF22228.1"/>
    </source>
</evidence>